<dbReference type="EMBL" id="JACXVP010000010">
    <property type="protein sequence ID" value="KAG5580771.1"/>
    <property type="molecule type" value="Genomic_DNA"/>
</dbReference>
<proteinExistence type="inferred from homology"/>
<dbReference type="InterPro" id="IPR003653">
    <property type="entry name" value="Peptidase_C48_C"/>
</dbReference>
<dbReference type="GO" id="GO:0008234">
    <property type="term" value="F:cysteine-type peptidase activity"/>
    <property type="evidence" value="ECO:0007669"/>
    <property type="project" value="InterPro"/>
</dbReference>
<dbReference type="GO" id="GO:0006508">
    <property type="term" value="P:proteolysis"/>
    <property type="evidence" value="ECO:0007669"/>
    <property type="project" value="UniProtKB-KW"/>
</dbReference>
<evidence type="ECO:0000256" key="1">
    <source>
        <dbReference type="ARBA" id="ARBA00005234"/>
    </source>
</evidence>
<dbReference type="InterPro" id="IPR038765">
    <property type="entry name" value="Papain-like_cys_pep_sf"/>
</dbReference>
<evidence type="ECO:0000313" key="7">
    <source>
        <dbReference type="Proteomes" id="UP000824120"/>
    </source>
</evidence>
<feature type="region of interest" description="Disordered" evidence="4">
    <location>
        <begin position="534"/>
        <end position="562"/>
    </location>
</feature>
<organism evidence="6 7">
    <name type="scientific">Solanum commersonii</name>
    <name type="common">Commerson's wild potato</name>
    <name type="synonym">Commerson's nightshade</name>
    <dbReference type="NCBI Taxonomy" id="4109"/>
    <lineage>
        <taxon>Eukaryota</taxon>
        <taxon>Viridiplantae</taxon>
        <taxon>Streptophyta</taxon>
        <taxon>Embryophyta</taxon>
        <taxon>Tracheophyta</taxon>
        <taxon>Spermatophyta</taxon>
        <taxon>Magnoliopsida</taxon>
        <taxon>eudicotyledons</taxon>
        <taxon>Gunneridae</taxon>
        <taxon>Pentapetalae</taxon>
        <taxon>asterids</taxon>
        <taxon>lamiids</taxon>
        <taxon>Solanales</taxon>
        <taxon>Solanaceae</taxon>
        <taxon>Solanoideae</taxon>
        <taxon>Solaneae</taxon>
        <taxon>Solanum</taxon>
    </lineage>
</organism>
<evidence type="ECO:0000259" key="5">
    <source>
        <dbReference type="PROSITE" id="PS50600"/>
    </source>
</evidence>
<dbReference type="OrthoDB" id="1680482at2759"/>
<reference evidence="6 7" key="1">
    <citation type="submission" date="2020-09" db="EMBL/GenBank/DDBJ databases">
        <title>De no assembly of potato wild relative species, Solanum commersonii.</title>
        <authorList>
            <person name="Cho K."/>
        </authorList>
    </citation>
    <scope>NUCLEOTIDE SEQUENCE [LARGE SCALE GENOMIC DNA]</scope>
    <source>
        <strain evidence="6">LZ3.2</strain>
        <tissue evidence="6">Leaf</tissue>
    </source>
</reference>
<name>A0A9J5WYA5_SOLCO</name>
<comment type="similarity">
    <text evidence="1">Belongs to the peptidase C48 family.</text>
</comment>
<dbReference type="Proteomes" id="UP000824120">
    <property type="component" value="Chromosome 10"/>
</dbReference>
<evidence type="ECO:0000256" key="4">
    <source>
        <dbReference type="SAM" id="MobiDB-lite"/>
    </source>
</evidence>
<dbReference type="PANTHER" id="PTHR31470:SF46">
    <property type="entry name" value="ULP1 PROTEASE FAMILY, C-TERMINAL CATALYTIC DOMAIN CONTAINING PROTEIN"/>
    <property type="match status" value="1"/>
</dbReference>
<dbReference type="SUPFAM" id="SSF54001">
    <property type="entry name" value="Cysteine proteinases"/>
    <property type="match status" value="1"/>
</dbReference>
<dbReference type="AlphaFoldDB" id="A0A9J5WYA5"/>
<protein>
    <recommendedName>
        <fullName evidence="5">Ubiquitin-like protease family profile domain-containing protein</fullName>
    </recommendedName>
</protein>
<accession>A0A9J5WYA5</accession>
<comment type="caution">
    <text evidence="6">The sequence shown here is derived from an EMBL/GenBank/DDBJ whole genome shotgun (WGS) entry which is preliminary data.</text>
</comment>
<sequence>MCPKPHNWMSNQINHFKLRFNNRHKPNVSGVPHNIIFQRTNLNSAGLEELKDYMKCYVDHKIGALEALIKENHSELMKTVSVKDNKSEKFCVTLIVWIMKHIGGISTPHIVDDYVEKGNVDPQPTSDQFFQQPISPIHMDFATVDHDIDVPDVEDDTSIKEHAMEESTEVLPITHHSDLSKNEILHDKEVDSTTSASISSETEAIIDALVYGLPTQLINAKPLSVIFPLQITSSDDFLSNIQLPTQLPVKVLAHNLDKKTRASRNRMPSKIMQSPYLTSFGSKFFQWIQKRLLKSHANKGKYILFGFDHMDFVVAFPMDKNWFYIMSLPMKCWTDQKSKLRSMDQYRYTTVNCLFKSYVNIVYNRYYCSPVDDTLSTHDHIFRGVTVSIYERSIKDIINGFSIPAALPWHLVDEVYILVNCAGDFHWVLAVVVLKKRVIRVYDSSIGSRKKVHSGEIKQLSIILPNYLYDSGFFDKQRELIRQHRMRTKTRKLVNCWVHNIRLSDCGMYVAAFVEFLSDEINIPSTRFRNKAEAGYVSDNDDPTRPKNDYTSPAQDGLINVE</sequence>
<keyword evidence="7" id="KW-1185">Reference proteome</keyword>
<gene>
    <name evidence="6" type="ORF">H5410_051398</name>
</gene>
<dbReference type="PROSITE" id="PS50600">
    <property type="entry name" value="ULP_PROTEASE"/>
    <property type="match status" value="1"/>
</dbReference>
<feature type="domain" description="Ubiquitin-like protease family profile" evidence="5">
    <location>
        <begin position="338"/>
        <end position="517"/>
    </location>
</feature>
<keyword evidence="3" id="KW-0378">Hydrolase</keyword>
<keyword evidence="2" id="KW-0645">Protease</keyword>
<dbReference type="Gene3D" id="3.40.395.10">
    <property type="entry name" value="Adenoviral Proteinase, Chain A"/>
    <property type="match status" value="1"/>
</dbReference>
<evidence type="ECO:0000256" key="2">
    <source>
        <dbReference type="ARBA" id="ARBA00022670"/>
    </source>
</evidence>
<evidence type="ECO:0000313" key="6">
    <source>
        <dbReference type="EMBL" id="KAG5580771.1"/>
    </source>
</evidence>
<dbReference type="PANTHER" id="PTHR31470">
    <property type="entry name" value="CYSTEINE PROTEINASES SUPERFAMILY PROTEIN-RELATED-RELATED"/>
    <property type="match status" value="1"/>
</dbReference>
<evidence type="ECO:0000256" key="3">
    <source>
        <dbReference type="ARBA" id="ARBA00022801"/>
    </source>
</evidence>
<dbReference type="Pfam" id="PF02902">
    <property type="entry name" value="Peptidase_C48"/>
    <property type="match status" value="1"/>
</dbReference>